<evidence type="ECO:0000256" key="9">
    <source>
        <dbReference type="PIRSR" id="PIRSR606689-2"/>
    </source>
</evidence>
<dbReference type="InterPro" id="IPR005225">
    <property type="entry name" value="Small_GTP-bd"/>
</dbReference>
<dbReference type="InterPro" id="IPR024156">
    <property type="entry name" value="Small_GTPase_ARF"/>
</dbReference>
<dbReference type="SMART" id="SM00173">
    <property type="entry name" value="RAS"/>
    <property type="match status" value="1"/>
</dbReference>
<evidence type="ECO:0000256" key="5">
    <source>
        <dbReference type="ARBA" id="ARBA00061881"/>
    </source>
</evidence>
<reference evidence="10" key="2">
    <citation type="submission" date="2014-03" db="EMBL/GenBank/DDBJ databases">
        <authorList>
            <person name="Genoscope - CEA"/>
        </authorList>
    </citation>
    <scope>NUCLEOTIDE SEQUENCE</scope>
</reference>
<evidence type="ECO:0000256" key="6">
    <source>
        <dbReference type="ARBA" id="ARBA00072405"/>
    </source>
</evidence>
<evidence type="ECO:0000313" key="11">
    <source>
        <dbReference type="Proteomes" id="UP000193380"/>
    </source>
</evidence>
<comment type="function">
    <text evidence="4">GTPase that recruits MYO1E to MHC class II-containing vesicles via the effector protein ARL14EP and hence controls the movement of these vesicles along the actin cytoskeleton in dendritic cells.</text>
</comment>
<evidence type="ECO:0000313" key="10">
    <source>
        <dbReference type="EMBL" id="CDQ90075.1"/>
    </source>
</evidence>
<keyword evidence="3 8" id="KW-0342">GTP-binding</keyword>
<comment type="subunit">
    <text evidence="5">Interacts with ARL14EP.</text>
</comment>
<evidence type="ECO:0000256" key="3">
    <source>
        <dbReference type="ARBA" id="ARBA00023134"/>
    </source>
</evidence>
<dbReference type="InterPro" id="IPR027417">
    <property type="entry name" value="P-loop_NTPase"/>
</dbReference>
<dbReference type="Gene3D" id="3.40.50.300">
    <property type="entry name" value="P-loop containing nucleotide triphosphate hydrolases"/>
    <property type="match status" value="1"/>
</dbReference>
<dbReference type="GO" id="GO:0046872">
    <property type="term" value="F:metal ion binding"/>
    <property type="evidence" value="ECO:0007669"/>
    <property type="project" value="UniProtKB-KW"/>
</dbReference>
<keyword evidence="9" id="KW-0460">Magnesium</keyword>
<reference evidence="10" key="1">
    <citation type="journal article" date="2014" name="Nat. Commun.">
        <title>The rainbow trout genome provides novel insights into evolution after whole-genome duplication in vertebrates.</title>
        <authorList>
            <person name="Berthelot C."/>
            <person name="Brunet F."/>
            <person name="Chalopin D."/>
            <person name="Juanchich A."/>
            <person name="Bernard M."/>
            <person name="Noel B."/>
            <person name="Bento P."/>
            <person name="Da Silva C."/>
            <person name="Labadie K."/>
            <person name="Alberti A."/>
            <person name="Aury J.M."/>
            <person name="Louis A."/>
            <person name="Dehais P."/>
            <person name="Bardou P."/>
            <person name="Montfort J."/>
            <person name="Klopp C."/>
            <person name="Cabau C."/>
            <person name="Gaspin C."/>
            <person name="Thorgaard G.H."/>
            <person name="Boussaha M."/>
            <person name="Quillet E."/>
            <person name="Guyomard R."/>
            <person name="Galiana D."/>
            <person name="Bobe J."/>
            <person name="Volff J.N."/>
            <person name="Genet C."/>
            <person name="Wincker P."/>
            <person name="Jaillon O."/>
            <person name="Roest Crollius H."/>
            <person name="Guiguen Y."/>
        </authorList>
    </citation>
    <scope>NUCLEOTIDE SEQUENCE [LARGE SCALE GENOMIC DNA]</scope>
</reference>
<dbReference type="EMBL" id="FR910131">
    <property type="protein sequence ID" value="CDQ90075.1"/>
    <property type="molecule type" value="Genomic_DNA"/>
</dbReference>
<evidence type="ECO:0000256" key="1">
    <source>
        <dbReference type="ARBA" id="ARBA00010290"/>
    </source>
</evidence>
<dbReference type="AlphaFoldDB" id="A0A060YLQ4"/>
<dbReference type="SMART" id="SM00178">
    <property type="entry name" value="SAR"/>
    <property type="match status" value="1"/>
</dbReference>
<dbReference type="SMART" id="SM00175">
    <property type="entry name" value="RAB"/>
    <property type="match status" value="1"/>
</dbReference>
<dbReference type="SUPFAM" id="SSF52540">
    <property type="entry name" value="P-loop containing nucleoside triphosphate hydrolases"/>
    <property type="match status" value="1"/>
</dbReference>
<accession>A0A060YLQ4</accession>
<evidence type="ECO:0000256" key="2">
    <source>
        <dbReference type="ARBA" id="ARBA00022741"/>
    </source>
</evidence>
<protein>
    <recommendedName>
        <fullName evidence="6">ADP-ribosylation factor-like protein 14</fullName>
    </recommendedName>
    <alternativeName>
        <fullName evidence="7">ADP-ribosylation factor 7</fullName>
    </alternativeName>
</protein>
<evidence type="ECO:0000256" key="7">
    <source>
        <dbReference type="ARBA" id="ARBA00077764"/>
    </source>
</evidence>
<dbReference type="PANTHER" id="PTHR11711">
    <property type="entry name" value="ADP RIBOSYLATION FACTOR-RELATED"/>
    <property type="match status" value="1"/>
</dbReference>
<gene>
    <name evidence="10" type="ORF">GSONMT00026134001</name>
</gene>
<dbReference type="PROSITE" id="PS51417">
    <property type="entry name" value="ARF"/>
    <property type="match status" value="1"/>
</dbReference>
<feature type="binding site" evidence="8">
    <location>
        <position position="67"/>
    </location>
    <ligand>
        <name>GTP</name>
        <dbReference type="ChEBI" id="CHEBI:37565"/>
    </ligand>
</feature>
<evidence type="ECO:0000256" key="4">
    <source>
        <dbReference type="ARBA" id="ARBA00054077"/>
    </source>
</evidence>
<feature type="binding site" evidence="8">
    <location>
        <begin position="20"/>
        <end position="27"/>
    </location>
    <ligand>
        <name>GTP</name>
        <dbReference type="ChEBI" id="CHEBI:37565"/>
    </ligand>
</feature>
<keyword evidence="9" id="KW-0479">Metal-binding</keyword>
<dbReference type="SMART" id="SM00177">
    <property type="entry name" value="ARF"/>
    <property type="match status" value="1"/>
</dbReference>
<dbReference type="STRING" id="8022.A0A060YLQ4"/>
<keyword evidence="2 8" id="KW-0547">Nucleotide-binding</keyword>
<organism evidence="10 11">
    <name type="scientific">Oncorhynchus mykiss</name>
    <name type="common">Rainbow trout</name>
    <name type="synonym">Salmo gairdneri</name>
    <dbReference type="NCBI Taxonomy" id="8022"/>
    <lineage>
        <taxon>Eukaryota</taxon>
        <taxon>Metazoa</taxon>
        <taxon>Chordata</taxon>
        <taxon>Craniata</taxon>
        <taxon>Vertebrata</taxon>
        <taxon>Euteleostomi</taxon>
        <taxon>Actinopterygii</taxon>
        <taxon>Neopterygii</taxon>
        <taxon>Teleostei</taxon>
        <taxon>Protacanthopterygii</taxon>
        <taxon>Salmoniformes</taxon>
        <taxon>Salmonidae</taxon>
        <taxon>Salmoninae</taxon>
        <taxon>Oncorhynchus</taxon>
    </lineage>
</organism>
<dbReference type="FunFam" id="3.40.50.300:FF:000412">
    <property type="entry name" value="ADP-ribosylation factor 1"/>
    <property type="match status" value="1"/>
</dbReference>
<dbReference type="PROSITE" id="PS51419">
    <property type="entry name" value="RAB"/>
    <property type="match status" value="1"/>
</dbReference>
<evidence type="ECO:0000256" key="8">
    <source>
        <dbReference type="PIRSR" id="PIRSR606689-1"/>
    </source>
</evidence>
<feature type="binding site" evidence="8">
    <location>
        <begin position="128"/>
        <end position="131"/>
    </location>
    <ligand>
        <name>GTP</name>
        <dbReference type="ChEBI" id="CHEBI:37565"/>
    </ligand>
</feature>
<dbReference type="GO" id="GO:0030010">
    <property type="term" value="P:establishment of cell polarity"/>
    <property type="evidence" value="ECO:0007669"/>
    <property type="project" value="UniProtKB-ARBA"/>
</dbReference>
<comment type="similarity">
    <text evidence="1">Belongs to the small GTPase superfamily. Arf family.</text>
</comment>
<feature type="binding site" evidence="9">
    <location>
        <position position="27"/>
    </location>
    <ligand>
        <name>Mg(2+)</name>
        <dbReference type="ChEBI" id="CHEBI:18420"/>
    </ligand>
</feature>
<dbReference type="Pfam" id="PF00025">
    <property type="entry name" value="Arf"/>
    <property type="match status" value="1"/>
</dbReference>
<sequence length="182" mass="20106">MGLLLSKREIKRTPTVVLMGLGSSGKSTLLFRFKTGLVMDTSPTLSFNVVTLDLNKKMALTVWDVGGQGEMRANWRRVVARHYLEGCKAMVFVVDSSDRASIGDSQKALKNVLSDDNMKGIPLMVLANKKDLPNTMNIREVSNQLELPSYKDRAWQIQACSGLKGMGLQQAFLSVAKLIKKS</sequence>
<dbReference type="Proteomes" id="UP000193380">
    <property type="component" value="Unassembled WGS sequence"/>
</dbReference>
<name>A0A060YLQ4_ONCMY</name>
<dbReference type="InterPro" id="IPR006689">
    <property type="entry name" value="Small_GTPase_ARF/SAR"/>
</dbReference>
<dbReference type="NCBIfam" id="TIGR00231">
    <property type="entry name" value="small_GTP"/>
    <property type="match status" value="1"/>
</dbReference>
<dbReference type="GO" id="GO:0003924">
    <property type="term" value="F:GTPase activity"/>
    <property type="evidence" value="ECO:0007669"/>
    <property type="project" value="InterPro"/>
</dbReference>
<proteinExistence type="inferred from homology"/>
<dbReference type="PRINTS" id="PR00449">
    <property type="entry name" value="RASTRNSFRMNG"/>
</dbReference>
<feature type="binding site" evidence="9">
    <location>
        <position position="44"/>
    </location>
    <ligand>
        <name>Mg(2+)</name>
        <dbReference type="ChEBI" id="CHEBI:18420"/>
    </ligand>
</feature>
<dbReference type="PaxDb" id="8022-A0A060YLQ4"/>
<dbReference type="GO" id="GO:0005525">
    <property type="term" value="F:GTP binding"/>
    <property type="evidence" value="ECO:0007669"/>
    <property type="project" value="UniProtKB-KW"/>
</dbReference>